<dbReference type="RefSeq" id="XP_011076037.1">
    <property type="nucleotide sequence ID" value="XM_011077735.2"/>
</dbReference>
<keyword evidence="5" id="KW-1185">Reference proteome</keyword>
<accession>A0A6I9SYK0</accession>
<reference evidence="6" key="1">
    <citation type="submission" date="2025-08" db="UniProtKB">
        <authorList>
            <consortium name="RefSeq"/>
        </authorList>
    </citation>
    <scope>IDENTIFICATION</scope>
</reference>
<dbReference type="AlphaFoldDB" id="A0A6I9SYK0"/>
<dbReference type="InterPro" id="IPR044532">
    <property type="entry name" value="BRX-like"/>
</dbReference>
<evidence type="ECO:0000256" key="1">
    <source>
        <dbReference type="ARBA" id="ARBA00004123"/>
    </source>
</evidence>
<dbReference type="KEGG" id="sind:105160389"/>
<dbReference type="OrthoDB" id="914056at2759"/>
<evidence type="ECO:0000256" key="2">
    <source>
        <dbReference type="ARBA" id="ARBA00009057"/>
    </source>
</evidence>
<evidence type="ECO:0000256" key="3">
    <source>
        <dbReference type="ARBA" id="ARBA00023242"/>
    </source>
</evidence>
<protein>
    <submittedName>
        <fullName evidence="6">Protein Brevis radix-like 3</fullName>
    </submittedName>
</protein>
<dbReference type="Proteomes" id="UP000504604">
    <property type="component" value="Linkage group LG4"/>
</dbReference>
<dbReference type="InterPro" id="IPR013591">
    <property type="entry name" value="Brevis_radix_dom"/>
</dbReference>
<organism evidence="5 6">
    <name type="scientific">Sesamum indicum</name>
    <name type="common">Oriental sesame</name>
    <name type="synonym">Sesamum orientale</name>
    <dbReference type="NCBI Taxonomy" id="4182"/>
    <lineage>
        <taxon>Eukaryota</taxon>
        <taxon>Viridiplantae</taxon>
        <taxon>Streptophyta</taxon>
        <taxon>Embryophyta</taxon>
        <taxon>Tracheophyta</taxon>
        <taxon>Spermatophyta</taxon>
        <taxon>Magnoliopsida</taxon>
        <taxon>eudicotyledons</taxon>
        <taxon>Gunneridae</taxon>
        <taxon>Pentapetalae</taxon>
        <taxon>asterids</taxon>
        <taxon>lamiids</taxon>
        <taxon>Lamiales</taxon>
        <taxon>Pedaliaceae</taxon>
        <taxon>Sesamum</taxon>
    </lineage>
</organism>
<dbReference type="PROSITE" id="PS51514">
    <property type="entry name" value="BRX"/>
    <property type="match status" value="1"/>
</dbReference>
<evidence type="ECO:0000259" key="4">
    <source>
        <dbReference type="PROSITE" id="PS51514"/>
    </source>
</evidence>
<gene>
    <name evidence="6" type="primary">LOC105160389</name>
</gene>
<feature type="domain" description="BRX" evidence="4">
    <location>
        <begin position="96"/>
        <end position="151"/>
    </location>
</feature>
<comment type="similarity">
    <text evidence="2">Belongs to the BRX family.</text>
</comment>
<keyword evidence="3" id="KW-0539">Nucleus</keyword>
<evidence type="ECO:0000313" key="5">
    <source>
        <dbReference type="Proteomes" id="UP000504604"/>
    </source>
</evidence>
<dbReference type="PANTHER" id="PTHR46058:SF2">
    <property type="entry name" value="PROTEIN BREVIS RADIX-LIKE 3"/>
    <property type="match status" value="1"/>
</dbReference>
<dbReference type="GeneID" id="105160389"/>
<evidence type="ECO:0000313" key="6">
    <source>
        <dbReference type="RefSeq" id="XP_011076037.1"/>
    </source>
</evidence>
<proteinExistence type="inferred from homology"/>
<dbReference type="Pfam" id="PF08381">
    <property type="entry name" value="BRX"/>
    <property type="match status" value="1"/>
</dbReference>
<comment type="subcellular location">
    <subcellularLocation>
        <location evidence="1">Nucleus</location>
    </subcellularLocation>
</comment>
<dbReference type="PANTHER" id="PTHR46058">
    <property type="entry name" value="PROTEIN BREVIS RADIX-LIKE 1"/>
    <property type="match status" value="1"/>
</dbReference>
<dbReference type="GO" id="GO:0005634">
    <property type="term" value="C:nucleus"/>
    <property type="evidence" value="ECO:0007669"/>
    <property type="project" value="UniProtKB-SubCell"/>
</dbReference>
<name>A0A6I9SYK0_SESIN</name>
<sequence>MSQVYDNWERLVSAVVKREQIWQLCHDHSRSPSICSQSSDFSSVLYDDDLMTSPLYQERRALGRTQEPMLETNFDEILESANLDGPLASVCRPDEFEWIQRYEPGVYVTLVWLKDGSTDVERVRFSRRIFKAQEAEAWWIKNREQVYYRYNARAGLTRIQLLRAPDSRRQQLLRMRAFDGEYISIGHLVLGHHNFYERPTTSGRED</sequence>